<feature type="transmembrane region" description="Helical" evidence="5">
    <location>
        <begin position="20"/>
        <end position="40"/>
    </location>
</feature>
<evidence type="ECO:0000256" key="2">
    <source>
        <dbReference type="ARBA" id="ARBA00022692"/>
    </source>
</evidence>
<dbReference type="InterPro" id="IPR020846">
    <property type="entry name" value="MFS_dom"/>
</dbReference>
<feature type="transmembrane region" description="Helical" evidence="5">
    <location>
        <begin position="61"/>
        <end position="80"/>
    </location>
</feature>
<name>A0ABX0FUC8_9BURK</name>
<feature type="transmembrane region" description="Helical" evidence="5">
    <location>
        <begin position="293"/>
        <end position="310"/>
    </location>
</feature>
<protein>
    <submittedName>
        <fullName evidence="7">MFS transporter</fullName>
    </submittedName>
</protein>
<feature type="transmembrane region" description="Helical" evidence="5">
    <location>
        <begin position="177"/>
        <end position="198"/>
    </location>
</feature>
<evidence type="ECO:0000256" key="5">
    <source>
        <dbReference type="SAM" id="Phobius"/>
    </source>
</evidence>
<dbReference type="InterPro" id="IPR011701">
    <property type="entry name" value="MFS"/>
</dbReference>
<evidence type="ECO:0000256" key="4">
    <source>
        <dbReference type="ARBA" id="ARBA00023136"/>
    </source>
</evidence>
<evidence type="ECO:0000256" key="1">
    <source>
        <dbReference type="ARBA" id="ARBA00004141"/>
    </source>
</evidence>
<proteinExistence type="predicted"/>
<reference evidence="8" key="1">
    <citation type="submission" date="2023-07" db="EMBL/GenBank/DDBJ databases">
        <title>Duganella aceri sp. nov., isolated from tree sap.</title>
        <authorList>
            <person name="Kim I.S."/>
        </authorList>
    </citation>
    <scope>NUCLEOTIDE SEQUENCE [LARGE SCALE GENOMIC DNA]</scope>
    <source>
        <strain evidence="8">SAP-35</strain>
    </source>
</reference>
<dbReference type="Pfam" id="PF07690">
    <property type="entry name" value="MFS_1"/>
    <property type="match status" value="1"/>
</dbReference>
<evidence type="ECO:0000313" key="7">
    <source>
        <dbReference type="EMBL" id="NGZ88311.1"/>
    </source>
</evidence>
<feature type="transmembrane region" description="Helical" evidence="5">
    <location>
        <begin position="266"/>
        <end position="286"/>
    </location>
</feature>
<feature type="transmembrane region" description="Helical" evidence="5">
    <location>
        <begin position="316"/>
        <end position="336"/>
    </location>
</feature>
<keyword evidence="2 5" id="KW-0812">Transmembrane</keyword>
<keyword evidence="8" id="KW-1185">Reference proteome</keyword>
<comment type="caution">
    <text evidence="7">The sequence shown here is derived from an EMBL/GenBank/DDBJ whole genome shotgun (WGS) entry which is preliminary data.</text>
</comment>
<sequence length="407" mass="44415">MLEDLKVIPVAAVPVEISKARRYGTFAAIMLVYVFYSFCWNTENFLRPYVAQALGLSRIEVSAFYTAQASGALFGAIILSQIADHYSRRNTLVAISIGIGLAALGVVFVVDFQTALLQRFVMGFFLGGVFGCVVSVYVGLFSATVLGLLSGLVQLVYNGGDALLSWTGRHYDASNWQHLLQIGGCGAICAGIAVWLVVPSDRHRTLAARKLGQRPALRELFEHGRWRLTGRLALMSGLNYFAFQSFNGWVTTYLREVHHYPSDTVGKLMTVLHVGSMLGAVVWGLVGDRFGRRANLVGFLLASAVAVVYMNVPPDALALGVAGFCYGFCIVSHGIWGPYFAELYPEHLRATAASIINWGRVVSLFGSLLSGWIAHEAGLQTVMYIGGATYALAGLLWWTLPETLRRK</sequence>
<feature type="transmembrane region" description="Helical" evidence="5">
    <location>
        <begin position="381"/>
        <end position="400"/>
    </location>
</feature>
<evidence type="ECO:0000259" key="6">
    <source>
        <dbReference type="PROSITE" id="PS50850"/>
    </source>
</evidence>
<evidence type="ECO:0000313" key="8">
    <source>
        <dbReference type="Proteomes" id="UP000666369"/>
    </source>
</evidence>
<comment type="subcellular location">
    <subcellularLocation>
        <location evidence="1">Membrane</location>
        <topology evidence="1">Multi-pass membrane protein</topology>
    </subcellularLocation>
</comment>
<feature type="transmembrane region" description="Helical" evidence="5">
    <location>
        <begin position="228"/>
        <end position="246"/>
    </location>
</feature>
<dbReference type="SUPFAM" id="SSF103473">
    <property type="entry name" value="MFS general substrate transporter"/>
    <property type="match status" value="1"/>
</dbReference>
<evidence type="ECO:0000256" key="3">
    <source>
        <dbReference type="ARBA" id="ARBA00022989"/>
    </source>
</evidence>
<dbReference type="InterPro" id="IPR036259">
    <property type="entry name" value="MFS_trans_sf"/>
</dbReference>
<accession>A0ABX0FUC8</accession>
<keyword evidence="3 5" id="KW-1133">Transmembrane helix</keyword>
<dbReference type="Proteomes" id="UP000666369">
    <property type="component" value="Unassembled WGS sequence"/>
</dbReference>
<feature type="transmembrane region" description="Helical" evidence="5">
    <location>
        <begin position="124"/>
        <end position="157"/>
    </location>
</feature>
<organism evidence="7 8">
    <name type="scientific">Duganella aceris</name>
    <dbReference type="NCBI Taxonomy" id="2703883"/>
    <lineage>
        <taxon>Bacteria</taxon>
        <taxon>Pseudomonadati</taxon>
        <taxon>Pseudomonadota</taxon>
        <taxon>Betaproteobacteria</taxon>
        <taxon>Burkholderiales</taxon>
        <taxon>Oxalobacteraceae</taxon>
        <taxon>Telluria group</taxon>
        <taxon>Duganella</taxon>
    </lineage>
</organism>
<dbReference type="Gene3D" id="1.20.1250.20">
    <property type="entry name" value="MFS general substrate transporter like domains"/>
    <property type="match status" value="2"/>
</dbReference>
<feature type="domain" description="Major facilitator superfamily (MFS) profile" evidence="6">
    <location>
        <begin position="25"/>
        <end position="405"/>
    </location>
</feature>
<feature type="transmembrane region" description="Helical" evidence="5">
    <location>
        <begin position="92"/>
        <end position="112"/>
    </location>
</feature>
<dbReference type="PANTHER" id="PTHR23508">
    <property type="entry name" value="CARBOXYLIC ACID TRANSPORTER PROTEIN HOMOLOG"/>
    <property type="match status" value="1"/>
</dbReference>
<dbReference type="EMBL" id="JAADJT010000020">
    <property type="protein sequence ID" value="NGZ88311.1"/>
    <property type="molecule type" value="Genomic_DNA"/>
</dbReference>
<keyword evidence="4 5" id="KW-0472">Membrane</keyword>
<feature type="transmembrane region" description="Helical" evidence="5">
    <location>
        <begin position="357"/>
        <end position="375"/>
    </location>
</feature>
<dbReference type="PROSITE" id="PS50850">
    <property type="entry name" value="MFS"/>
    <property type="match status" value="1"/>
</dbReference>
<dbReference type="PANTHER" id="PTHR23508:SF10">
    <property type="entry name" value="CARBOXYLIC ACID TRANSPORTER PROTEIN HOMOLOG"/>
    <property type="match status" value="1"/>
</dbReference>
<dbReference type="RefSeq" id="WP_166108430.1">
    <property type="nucleotide sequence ID" value="NZ_JAADJT010000020.1"/>
</dbReference>
<gene>
    <name evidence="7" type="ORF">GW587_29165</name>
</gene>